<dbReference type="InterPro" id="IPR047618">
    <property type="entry name" value="QOR-like"/>
</dbReference>
<evidence type="ECO:0000256" key="1">
    <source>
        <dbReference type="ARBA" id="ARBA00022857"/>
    </source>
</evidence>
<protein>
    <submittedName>
        <fullName evidence="4">Alcohol dehydrogenase</fullName>
    </submittedName>
</protein>
<dbReference type="InterPro" id="IPR020843">
    <property type="entry name" value="ER"/>
</dbReference>
<evidence type="ECO:0000256" key="2">
    <source>
        <dbReference type="ARBA" id="ARBA00023002"/>
    </source>
</evidence>
<dbReference type="SMART" id="SM00829">
    <property type="entry name" value="PKS_ER"/>
    <property type="match status" value="1"/>
</dbReference>
<dbReference type="SUPFAM" id="SSF50129">
    <property type="entry name" value="GroES-like"/>
    <property type="match status" value="1"/>
</dbReference>
<keyword evidence="5" id="KW-1185">Reference proteome</keyword>
<proteinExistence type="predicted"/>
<dbReference type="CDD" id="cd05286">
    <property type="entry name" value="QOR2"/>
    <property type="match status" value="1"/>
</dbReference>
<keyword evidence="2" id="KW-0560">Oxidoreductase</keyword>
<dbReference type="PANTHER" id="PTHR48106">
    <property type="entry name" value="QUINONE OXIDOREDUCTASE PIG3-RELATED"/>
    <property type="match status" value="1"/>
</dbReference>
<dbReference type="InterPro" id="IPR036291">
    <property type="entry name" value="NAD(P)-bd_dom_sf"/>
</dbReference>
<accession>A0A8B2NRK6</accession>
<keyword evidence="1" id="KW-0521">NADP</keyword>
<dbReference type="RefSeq" id="WP_111344428.1">
    <property type="nucleotide sequence ID" value="NZ_QHHQ01000002.1"/>
</dbReference>
<dbReference type="GO" id="GO:0005829">
    <property type="term" value="C:cytosol"/>
    <property type="evidence" value="ECO:0007669"/>
    <property type="project" value="TreeGrafter"/>
</dbReference>
<dbReference type="InterPro" id="IPR011032">
    <property type="entry name" value="GroES-like_sf"/>
</dbReference>
<dbReference type="InterPro" id="IPR013154">
    <property type="entry name" value="ADH-like_N"/>
</dbReference>
<dbReference type="Pfam" id="PF00107">
    <property type="entry name" value="ADH_zinc_N"/>
    <property type="match status" value="1"/>
</dbReference>
<dbReference type="SUPFAM" id="SSF51735">
    <property type="entry name" value="NAD(P)-binding Rossmann-fold domains"/>
    <property type="match status" value="1"/>
</dbReference>
<evidence type="ECO:0000259" key="3">
    <source>
        <dbReference type="SMART" id="SM00829"/>
    </source>
</evidence>
<dbReference type="InterPro" id="IPR013149">
    <property type="entry name" value="ADH-like_C"/>
</dbReference>
<dbReference type="Proteomes" id="UP000249590">
    <property type="component" value="Unassembled WGS sequence"/>
</dbReference>
<dbReference type="Gene3D" id="3.40.50.720">
    <property type="entry name" value="NAD(P)-binding Rossmann-like Domain"/>
    <property type="match status" value="1"/>
</dbReference>
<organism evidence="4 5">
    <name type="scientific">Acuticoccus sediminis</name>
    <dbReference type="NCBI Taxonomy" id="2184697"/>
    <lineage>
        <taxon>Bacteria</taxon>
        <taxon>Pseudomonadati</taxon>
        <taxon>Pseudomonadota</taxon>
        <taxon>Alphaproteobacteria</taxon>
        <taxon>Hyphomicrobiales</taxon>
        <taxon>Amorphaceae</taxon>
        <taxon>Acuticoccus</taxon>
    </lineage>
</organism>
<reference evidence="4 5" key="1">
    <citation type="submission" date="2018-05" db="EMBL/GenBank/DDBJ databases">
        <title>Acuticoccus sediminis sp. nov., isolated from deep-sea sediment of Indian Ocean.</title>
        <authorList>
            <person name="Liu X."/>
            <person name="Lai Q."/>
            <person name="Du Y."/>
            <person name="Sun F."/>
            <person name="Zhang X."/>
            <person name="Wang S."/>
            <person name="Shao Z."/>
        </authorList>
    </citation>
    <scope>NUCLEOTIDE SEQUENCE [LARGE SCALE GENOMIC DNA]</scope>
    <source>
        <strain evidence="4 5">PTG4-2</strain>
    </source>
</reference>
<feature type="domain" description="Enoyl reductase (ER)" evidence="3">
    <location>
        <begin position="11"/>
        <end position="317"/>
    </location>
</feature>
<gene>
    <name evidence="4" type="ORF">DLJ53_08870</name>
</gene>
<name>A0A8B2NRK6_9HYPH</name>
<evidence type="ECO:0000313" key="4">
    <source>
        <dbReference type="EMBL" id="RAI01531.1"/>
    </source>
</evidence>
<dbReference type="Pfam" id="PF08240">
    <property type="entry name" value="ADH_N"/>
    <property type="match status" value="1"/>
</dbReference>
<dbReference type="OrthoDB" id="9805883at2"/>
<dbReference type="Gene3D" id="3.90.180.10">
    <property type="entry name" value="Medium-chain alcohol dehydrogenases, catalytic domain"/>
    <property type="match status" value="1"/>
</dbReference>
<dbReference type="GO" id="GO:0070402">
    <property type="term" value="F:NADPH binding"/>
    <property type="evidence" value="ECO:0007669"/>
    <property type="project" value="TreeGrafter"/>
</dbReference>
<evidence type="ECO:0000313" key="5">
    <source>
        <dbReference type="Proteomes" id="UP000249590"/>
    </source>
</evidence>
<dbReference type="EMBL" id="QHHQ01000002">
    <property type="protein sequence ID" value="RAI01531.1"/>
    <property type="molecule type" value="Genomic_DNA"/>
</dbReference>
<dbReference type="GO" id="GO:0035925">
    <property type="term" value="F:mRNA 3'-UTR AU-rich region binding"/>
    <property type="evidence" value="ECO:0007669"/>
    <property type="project" value="TreeGrafter"/>
</dbReference>
<comment type="caution">
    <text evidence="4">The sequence shown here is derived from an EMBL/GenBank/DDBJ whole genome shotgun (WGS) entry which is preliminary data.</text>
</comment>
<dbReference type="GO" id="GO:0003960">
    <property type="term" value="F:quinone reductase (NADPH) activity"/>
    <property type="evidence" value="ECO:0007669"/>
    <property type="project" value="InterPro"/>
</dbReference>
<sequence>MDIDIRITTPGGPAALEVTASEAREPAAGEIRLRQQAIGVSFIDIYHRAGLYPLAAPGIPGVEGAGIVEAVGPGVEDLRVGERVVYAGAVGGYATTRCLPAWRAVRLPDDVPMEIAATSMLRGLTTHMLFHATCPVGAGSVLLVHAVAGGLGIILTRWAARLGARVIGTASTPQKAAAALANGADHVIVGRDADIAAEVMRLTGGAGVDLVIDGIGGAMLRTSLRCARPFGAVASIGWVAGGVPPIAIEELGLASLSKPSVMAYSADPARYVAAAETVIEAFRSGIVGDVGGRYPLGDAADAHRALEGGQTQGGLVLLP</sequence>
<dbReference type="AlphaFoldDB" id="A0A8B2NRK6"/>
<dbReference type="PANTHER" id="PTHR48106:SF13">
    <property type="entry name" value="QUINONE OXIDOREDUCTASE-RELATED"/>
    <property type="match status" value="1"/>
</dbReference>